<reference evidence="3 4" key="2">
    <citation type="submission" date="2018-11" db="EMBL/GenBank/DDBJ databases">
        <authorList>
            <consortium name="Pathogen Informatics"/>
        </authorList>
    </citation>
    <scope>NUCLEOTIDE SEQUENCE [LARGE SCALE GENOMIC DNA]</scope>
</reference>
<gene>
    <name evidence="3" type="ORF">GPUH_LOCUS6583</name>
</gene>
<dbReference type="EMBL" id="UYRT01015686">
    <property type="protein sequence ID" value="VDK55224.1"/>
    <property type="molecule type" value="Genomic_DNA"/>
</dbReference>
<dbReference type="OrthoDB" id="5877264at2759"/>
<reference evidence="5" key="1">
    <citation type="submission" date="2016-06" db="UniProtKB">
        <authorList>
            <consortium name="WormBaseParasite"/>
        </authorList>
    </citation>
    <scope>IDENTIFICATION</scope>
</reference>
<keyword evidence="2" id="KW-0812">Transmembrane</keyword>
<keyword evidence="4" id="KW-1185">Reference proteome</keyword>
<sequence>ALPSAKGRIDGHGSSKCILTWRREENVEQWSDAQQPRMLLVLDFLGDTSTNEKRTLTRLIGASTASRKVTPGLECDPNKPPIEQLMLDARSTEQSRSTSKEPETPKTPKTIEQQKTNVPENVMESFGDWLSRQSKESIIGLILFALFCYFLGVINSKRRKNDE</sequence>
<evidence type="ECO:0000256" key="1">
    <source>
        <dbReference type="SAM" id="MobiDB-lite"/>
    </source>
</evidence>
<name>A0A183DCZ6_9BILA</name>
<feature type="region of interest" description="Disordered" evidence="1">
    <location>
        <begin position="87"/>
        <end position="118"/>
    </location>
</feature>
<evidence type="ECO:0000313" key="5">
    <source>
        <dbReference type="WBParaSite" id="GPUH_0000659601-mRNA-1"/>
    </source>
</evidence>
<organism evidence="5">
    <name type="scientific">Gongylonema pulchrum</name>
    <dbReference type="NCBI Taxonomy" id="637853"/>
    <lineage>
        <taxon>Eukaryota</taxon>
        <taxon>Metazoa</taxon>
        <taxon>Ecdysozoa</taxon>
        <taxon>Nematoda</taxon>
        <taxon>Chromadorea</taxon>
        <taxon>Rhabditida</taxon>
        <taxon>Spirurina</taxon>
        <taxon>Spiruromorpha</taxon>
        <taxon>Spiruroidea</taxon>
        <taxon>Gongylonematidae</taxon>
        <taxon>Gongylonema</taxon>
    </lineage>
</organism>
<accession>A0A183DCZ6</accession>
<proteinExistence type="predicted"/>
<dbReference type="AlphaFoldDB" id="A0A183DCZ6"/>
<evidence type="ECO:0000256" key="2">
    <source>
        <dbReference type="SAM" id="Phobius"/>
    </source>
</evidence>
<feature type="transmembrane region" description="Helical" evidence="2">
    <location>
        <begin position="137"/>
        <end position="154"/>
    </location>
</feature>
<evidence type="ECO:0000313" key="4">
    <source>
        <dbReference type="Proteomes" id="UP000271098"/>
    </source>
</evidence>
<feature type="compositionally biased region" description="Basic and acidic residues" evidence="1">
    <location>
        <begin position="90"/>
        <end position="106"/>
    </location>
</feature>
<keyword evidence="2" id="KW-1133">Transmembrane helix</keyword>
<protein>
    <submittedName>
        <fullName evidence="5">Transmembrane protein</fullName>
    </submittedName>
</protein>
<dbReference type="WBParaSite" id="GPUH_0000659601-mRNA-1">
    <property type="protein sequence ID" value="GPUH_0000659601-mRNA-1"/>
    <property type="gene ID" value="GPUH_0000659601"/>
</dbReference>
<dbReference type="Proteomes" id="UP000271098">
    <property type="component" value="Unassembled WGS sequence"/>
</dbReference>
<keyword evidence="2" id="KW-0472">Membrane</keyword>
<evidence type="ECO:0000313" key="3">
    <source>
        <dbReference type="EMBL" id="VDK55224.1"/>
    </source>
</evidence>